<comment type="caution">
    <text evidence="1">The sequence shown here is derived from an EMBL/GenBank/DDBJ whole genome shotgun (WGS) entry which is preliminary data.</text>
</comment>
<organism evidence="1 2">
    <name type="scientific">Frigoriflavimonas asaccharolytica</name>
    <dbReference type="NCBI Taxonomy" id="2735899"/>
    <lineage>
        <taxon>Bacteria</taxon>
        <taxon>Pseudomonadati</taxon>
        <taxon>Bacteroidota</taxon>
        <taxon>Flavobacteriia</taxon>
        <taxon>Flavobacteriales</taxon>
        <taxon>Weeksellaceae</taxon>
        <taxon>Frigoriflavimonas</taxon>
    </lineage>
</organism>
<keyword evidence="2" id="KW-1185">Reference proteome</keyword>
<reference evidence="1" key="1">
    <citation type="submission" date="2020-05" db="EMBL/GenBank/DDBJ databases">
        <title>Genomic Encyclopedia of Type Strains, Phase IV (KMG-V): Genome sequencing to study the core and pangenomes of soil and plant-associated prokaryotes.</title>
        <authorList>
            <person name="Whitman W."/>
        </authorList>
    </citation>
    <scope>NUCLEOTIDE SEQUENCE</scope>
    <source>
        <strain evidence="1">16F</strain>
    </source>
</reference>
<protein>
    <submittedName>
        <fullName evidence="1">Uncharacterized protein</fullName>
    </submittedName>
</protein>
<name>A0A8J8G8U6_9FLAO</name>
<accession>A0A8J8G8U6</accession>
<proteinExistence type="predicted"/>
<evidence type="ECO:0000313" key="2">
    <source>
        <dbReference type="Proteomes" id="UP000610746"/>
    </source>
</evidence>
<gene>
    <name evidence="1" type="ORF">HNQ03_002674</name>
</gene>
<sequence>MIDLSFNYAYREGKYTFSIYYTSKSTGKNEKFLSLNDLQVDRSIKYLKRKRTLNDFNVRTLQKLFEIKGYKELSIRLKNKIHPTLSGDHYIKAVFNLLEKQS</sequence>
<dbReference type="EMBL" id="JABSNO010000023">
    <property type="protein sequence ID" value="NRS93583.1"/>
    <property type="molecule type" value="Genomic_DNA"/>
</dbReference>
<evidence type="ECO:0000313" key="1">
    <source>
        <dbReference type="EMBL" id="NRS93583.1"/>
    </source>
</evidence>
<dbReference type="AlphaFoldDB" id="A0A8J8G8U6"/>
<dbReference type="Proteomes" id="UP000610746">
    <property type="component" value="Unassembled WGS sequence"/>
</dbReference>